<evidence type="ECO:0000256" key="1">
    <source>
        <dbReference type="ARBA" id="ARBA00022737"/>
    </source>
</evidence>
<dbReference type="InterPro" id="IPR011990">
    <property type="entry name" value="TPR-like_helical_dom_sf"/>
</dbReference>
<gene>
    <name evidence="4" type="ORF">CUJ86_05150</name>
</gene>
<dbReference type="SMART" id="SM00028">
    <property type="entry name" value="TPR"/>
    <property type="match status" value="2"/>
</dbReference>
<dbReference type="InterPro" id="IPR019734">
    <property type="entry name" value="TPR_rpt"/>
</dbReference>
<evidence type="ECO:0000313" key="4">
    <source>
        <dbReference type="EMBL" id="TAJ44690.1"/>
    </source>
</evidence>
<keyword evidence="5" id="KW-1185">Reference proteome</keyword>
<reference evidence="4 5" key="1">
    <citation type="submission" date="2017-11" db="EMBL/GenBank/DDBJ databases">
        <title>Isolation and Characterization of Methanofollis Species from Methane Seep Offshore SW Taiwan.</title>
        <authorList>
            <person name="Teng N.-H."/>
            <person name="Lai M.-C."/>
            <person name="Chen S.-C."/>
        </authorList>
    </citation>
    <scope>NUCLEOTIDE SEQUENCE [LARGE SCALE GENOMIC DNA]</scope>
    <source>
        <strain evidence="4 5">FWC-SCC2</strain>
    </source>
</reference>
<feature type="repeat" description="TPR" evidence="3">
    <location>
        <begin position="96"/>
        <end position="129"/>
    </location>
</feature>
<dbReference type="Gene3D" id="1.25.40.10">
    <property type="entry name" value="Tetratricopeptide repeat domain"/>
    <property type="match status" value="1"/>
</dbReference>
<dbReference type="Proteomes" id="UP000292580">
    <property type="component" value="Unassembled WGS sequence"/>
</dbReference>
<organism evidence="4 5">
    <name type="scientific">Methanofollis fontis</name>
    <dbReference type="NCBI Taxonomy" id="2052832"/>
    <lineage>
        <taxon>Archaea</taxon>
        <taxon>Methanobacteriati</taxon>
        <taxon>Methanobacteriota</taxon>
        <taxon>Stenosarchaea group</taxon>
        <taxon>Methanomicrobia</taxon>
        <taxon>Methanomicrobiales</taxon>
        <taxon>Methanomicrobiaceae</taxon>
        <taxon>Methanofollis</taxon>
    </lineage>
</organism>
<protein>
    <submittedName>
        <fullName evidence="4">Uncharacterized protein</fullName>
    </submittedName>
</protein>
<proteinExistence type="predicted"/>
<name>A0A483CNV7_9EURY</name>
<evidence type="ECO:0000313" key="5">
    <source>
        <dbReference type="Proteomes" id="UP000292580"/>
    </source>
</evidence>
<dbReference type="AlphaFoldDB" id="A0A483CNV7"/>
<comment type="caution">
    <text evidence="4">The sequence shown here is derived from an EMBL/GenBank/DDBJ whole genome shotgun (WGS) entry which is preliminary data.</text>
</comment>
<sequence>MDRRLIAALLLIIIATAPGCLGSAGGSPGYDQNTSLQQGYAQYCEAIECLDAEIERNPENASAWFFKGMWLNNWFNQYEGALECYDAALALDPGDADVLFAKGISLWNLERFDEADDCFARACRIDPALAVFVPRHGDPGNRSESVAVAAGG</sequence>
<dbReference type="PANTHER" id="PTHR44943:SF4">
    <property type="entry name" value="TPR REPEAT-CONTAINING PROTEIN MJ0798"/>
    <property type="match status" value="1"/>
</dbReference>
<dbReference type="SUPFAM" id="SSF48452">
    <property type="entry name" value="TPR-like"/>
    <property type="match status" value="1"/>
</dbReference>
<keyword evidence="2 3" id="KW-0802">TPR repeat</keyword>
<evidence type="ECO:0000256" key="3">
    <source>
        <dbReference type="PROSITE-ProRule" id="PRU00339"/>
    </source>
</evidence>
<dbReference type="EMBL" id="PGCL01000002">
    <property type="protein sequence ID" value="TAJ44690.1"/>
    <property type="molecule type" value="Genomic_DNA"/>
</dbReference>
<dbReference type="InterPro" id="IPR051685">
    <property type="entry name" value="Ycf3/AcsC/BcsC/TPR_MFPF"/>
</dbReference>
<dbReference type="PANTHER" id="PTHR44943">
    <property type="entry name" value="CELLULOSE SYNTHASE OPERON PROTEIN C"/>
    <property type="match status" value="1"/>
</dbReference>
<dbReference type="Pfam" id="PF13432">
    <property type="entry name" value="TPR_16"/>
    <property type="match status" value="1"/>
</dbReference>
<dbReference type="OrthoDB" id="117365at2157"/>
<evidence type="ECO:0000256" key="2">
    <source>
        <dbReference type="ARBA" id="ARBA00022803"/>
    </source>
</evidence>
<dbReference type="RefSeq" id="WP_130646486.1">
    <property type="nucleotide sequence ID" value="NZ_PGCL01000002.1"/>
</dbReference>
<accession>A0A483CNV7</accession>
<keyword evidence="1" id="KW-0677">Repeat</keyword>
<dbReference type="PROSITE" id="PS50005">
    <property type="entry name" value="TPR"/>
    <property type="match status" value="1"/>
</dbReference>